<evidence type="ECO:0000259" key="2">
    <source>
        <dbReference type="Pfam" id="PF13690"/>
    </source>
</evidence>
<dbReference type="Gene3D" id="3.40.1550.10">
    <property type="entry name" value="CheC-like"/>
    <property type="match status" value="1"/>
</dbReference>
<name>A0ABU4GSE2_9CLOT</name>
<evidence type="ECO:0000256" key="1">
    <source>
        <dbReference type="ARBA" id="ARBA00022500"/>
    </source>
</evidence>
<dbReference type="PANTHER" id="PTHR39452">
    <property type="entry name" value="CHEY-P PHOSPHATASE CHEX"/>
    <property type="match status" value="1"/>
</dbReference>
<gene>
    <name evidence="3" type="ORF">RZO55_23580</name>
</gene>
<keyword evidence="1" id="KW-0145">Chemotaxis</keyword>
<dbReference type="Pfam" id="PF13690">
    <property type="entry name" value="CheX"/>
    <property type="match status" value="1"/>
</dbReference>
<reference evidence="3 4" key="1">
    <citation type="submission" date="2023-10" db="EMBL/GenBank/DDBJ databases">
        <title>A novel Glycoside Hydrolase 43-Like Enzyme from Clostrdium boliviensis is an Endo-xylanase, and a Candidate for Xylooligosaccharides Production from Different Xylan Substrates.</title>
        <authorList>
            <person name="Alvarez M.T."/>
            <person name="Rocabado-Villegas L.R."/>
            <person name="Salas-Veizaga D.M."/>
            <person name="Linares-Pasten J.A."/>
            <person name="Gudmundsdottir E.E."/>
            <person name="Hreggvidsson G.O."/>
            <person name="Adlercreutz P."/>
            <person name="Nordberg Karlsson E."/>
        </authorList>
    </citation>
    <scope>NUCLEOTIDE SEQUENCE [LARGE SCALE GENOMIC DNA]</scope>
    <source>
        <strain evidence="3 4">E-1</strain>
    </source>
</reference>
<dbReference type="EMBL" id="JAWONS010000326">
    <property type="protein sequence ID" value="MDW2800552.1"/>
    <property type="molecule type" value="Genomic_DNA"/>
</dbReference>
<dbReference type="Proteomes" id="UP001276854">
    <property type="component" value="Unassembled WGS sequence"/>
</dbReference>
<organism evidence="3 4">
    <name type="scientific">Clostridium boliviensis</name>
    <dbReference type="NCBI Taxonomy" id="318465"/>
    <lineage>
        <taxon>Bacteria</taxon>
        <taxon>Bacillati</taxon>
        <taxon>Bacillota</taxon>
        <taxon>Clostridia</taxon>
        <taxon>Eubacteriales</taxon>
        <taxon>Clostridiaceae</taxon>
        <taxon>Clostridium</taxon>
    </lineage>
</organism>
<dbReference type="CDD" id="cd17906">
    <property type="entry name" value="CheX"/>
    <property type="match status" value="1"/>
</dbReference>
<keyword evidence="4" id="KW-1185">Reference proteome</keyword>
<dbReference type="InterPro" id="IPR028976">
    <property type="entry name" value="CheC-like_sf"/>
</dbReference>
<protein>
    <submittedName>
        <fullName evidence="3">Chemotaxis protein CheX</fullName>
    </submittedName>
</protein>
<dbReference type="PANTHER" id="PTHR39452:SF1">
    <property type="entry name" value="CHEY-P PHOSPHATASE CHEX"/>
    <property type="match status" value="1"/>
</dbReference>
<dbReference type="InterPro" id="IPR038756">
    <property type="entry name" value="CheX-like"/>
</dbReference>
<feature type="domain" description="Chemotaxis phosphatase CheX-like" evidence="2">
    <location>
        <begin position="42"/>
        <end position="136"/>
    </location>
</feature>
<proteinExistence type="predicted"/>
<evidence type="ECO:0000313" key="4">
    <source>
        <dbReference type="Proteomes" id="UP001276854"/>
    </source>
</evidence>
<sequence length="152" mass="16577">MDVKYINPFIEAFLTVMPQLGFEKVEKTNLSLKDSNLAYTGVIMTVGIVGEIKGNVVYYLDLENAKKVASTMMMGMPVDEFNEMAQSAISELANMLTANAATFFANIGITVDISTPTLLYGDQVSVKMNSSQILCIQLLADAIPFDINIAFS</sequence>
<accession>A0ABU4GSE2</accession>
<dbReference type="InterPro" id="IPR028051">
    <property type="entry name" value="CheX-like_dom"/>
</dbReference>
<dbReference type="RefSeq" id="WP_318066719.1">
    <property type="nucleotide sequence ID" value="NZ_JAWONS010000326.1"/>
</dbReference>
<comment type="caution">
    <text evidence="3">The sequence shown here is derived from an EMBL/GenBank/DDBJ whole genome shotgun (WGS) entry which is preliminary data.</text>
</comment>
<evidence type="ECO:0000313" key="3">
    <source>
        <dbReference type="EMBL" id="MDW2800552.1"/>
    </source>
</evidence>
<dbReference type="SUPFAM" id="SSF103039">
    <property type="entry name" value="CheC-like"/>
    <property type="match status" value="1"/>
</dbReference>